<dbReference type="SUPFAM" id="SSF54211">
    <property type="entry name" value="Ribosomal protein S5 domain 2-like"/>
    <property type="match status" value="1"/>
</dbReference>
<dbReference type="GO" id="GO:0030983">
    <property type="term" value="F:mismatched DNA binding"/>
    <property type="evidence" value="ECO:0007669"/>
    <property type="project" value="InterPro"/>
</dbReference>
<dbReference type="Pfam" id="PF16413">
    <property type="entry name" value="Mlh1_C"/>
    <property type="match status" value="1"/>
</dbReference>
<evidence type="ECO:0000259" key="1">
    <source>
        <dbReference type="Pfam" id="PF01119"/>
    </source>
</evidence>
<dbReference type="InterPro" id="IPR013507">
    <property type="entry name" value="DNA_mismatch_S5_2-like"/>
</dbReference>
<dbReference type="GO" id="GO:0006298">
    <property type="term" value="P:mismatch repair"/>
    <property type="evidence" value="ECO:0007669"/>
    <property type="project" value="InterPro"/>
</dbReference>
<dbReference type="AlphaFoldDB" id="A0A6P7U0M8"/>
<evidence type="ECO:0000313" key="4">
    <source>
        <dbReference type="RefSeq" id="XP_029654526.1"/>
    </source>
</evidence>
<dbReference type="InterPro" id="IPR014721">
    <property type="entry name" value="Ribsml_uS5_D2-typ_fold_subgr"/>
</dbReference>
<dbReference type="GO" id="GO:0005524">
    <property type="term" value="F:ATP binding"/>
    <property type="evidence" value="ECO:0007669"/>
    <property type="project" value="InterPro"/>
</dbReference>
<keyword evidence="3" id="KW-1185">Reference proteome</keyword>
<dbReference type="RefSeq" id="XP_029654526.1">
    <property type="nucleotide sequence ID" value="XM_029798666.1"/>
</dbReference>
<dbReference type="Proteomes" id="UP000515154">
    <property type="component" value="Unplaced"/>
</dbReference>
<dbReference type="InterPro" id="IPR032189">
    <property type="entry name" value="Mlh1_C"/>
</dbReference>
<evidence type="ECO:0000313" key="3">
    <source>
        <dbReference type="Proteomes" id="UP000515154"/>
    </source>
</evidence>
<feature type="domain" description="DNA mismatch repair protein S5" evidence="1">
    <location>
        <begin position="19"/>
        <end position="61"/>
    </location>
</feature>
<proteinExistence type="predicted"/>
<feature type="domain" description="DNA mismatch repair protein Mlh1 C-terminal" evidence="2">
    <location>
        <begin position="173"/>
        <end position="256"/>
    </location>
</feature>
<organism evidence="3 4">
    <name type="scientific">Octopus sinensis</name>
    <name type="common">East Asian common octopus</name>
    <dbReference type="NCBI Taxonomy" id="2607531"/>
    <lineage>
        <taxon>Eukaryota</taxon>
        <taxon>Metazoa</taxon>
        <taxon>Spiralia</taxon>
        <taxon>Lophotrochozoa</taxon>
        <taxon>Mollusca</taxon>
        <taxon>Cephalopoda</taxon>
        <taxon>Coleoidea</taxon>
        <taxon>Octopodiformes</taxon>
        <taxon>Octopoda</taxon>
        <taxon>Incirrata</taxon>
        <taxon>Octopodidae</taxon>
        <taxon>Octopus</taxon>
    </lineage>
</organism>
<evidence type="ECO:0000259" key="2">
    <source>
        <dbReference type="Pfam" id="PF16413"/>
    </source>
</evidence>
<sequence length="263" mass="30266">MRLKILRNSAEEFNKIYSFVSKIHVSRHCVDVNVHPCKENVQFLFEDEILNEIKQAMETELIHGEQAASRLFFTQKPSKVFSSRILCLLMNVALINRSSNSQIFDRSDCRSTKLDGFVSLNKSTSSLPTFPVIKTQFPSVKRKMNQPSPQEPPKPRLETNKIQVDEEDCPTELSSVIELQNEFKNQREKGGVYCNTVDLTEVISSCTFVGTVNEKYSLIQHKESLVMLEMRVLSRNLFYQLILDNFGDFESFNIPVYCGLYTL</sequence>
<name>A0A6P7U0M8_9MOLL</name>
<protein>
    <submittedName>
        <fullName evidence="4">DNA mismatch repair protein Mlh1-like</fullName>
    </submittedName>
</protein>
<dbReference type="InterPro" id="IPR020568">
    <property type="entry name" value="Ribosomal_Su5_D2-typ_SF"/>
</dbReference>
<dbReference type="Pfam" id="PF01119">
    <property type="entry name" value="DNA_mis_repair"/>
    <property type="match status" value="1"/>
</dbReference>
<dbReference type="Gene3D" id="3.30.230.10">
    <property type="match status" value="1"/>
</dbReference>
<dbReference type="KEGG" id="osn:115227980"/>
<reference evidence="4" key="1">
    <citation type="submission" date="2025-08" db="UniProtKB">
        <authorList>
            <consortium name="RefSeq"/>
        </authorList>
    </citation>
    <scope>IDENTIFICATION</scope>
</reference>
<gene>
    <name evidence="4" type="primary">LOC115227980</name>
</gene>
<accession>A0A6P7U0M8</accession>